<evidence type="ECO:0000313" key="1">
    <source>
        <dbReference type="EMBL" id="RNA00016.1"/>
    </source>
</evidence>
<name>A0A3M7PLK0_BRAPC</name>
<dbReference type="Proteomes" id="UP000276133">
    <property type="component" value="Unassembled WGS sequence"/>
</dbReference>
<organism evidence="1 2">
    <name type="scientific">Brachionus plicatilis</name>
    <name type="common">Marine rotifer</name>
    <name type="synonym">Brachionus muelleri</name>
    <dbReference type="NCBI Taxonomy" id="10195"/>
    <lineage>
        <taxon>Eukaryota</taxon>
        <taxon>Metazoa</taxon>
        <taxon>Spiralia</taxon>
        <taxon>Gnathifera</taxon>
        <taxon>Rotifera</taxon>
        <taxon>Eurotatoria</taxon>
        <taxon>Monogononta</taxon>
        <taxon>Pseudotrocha</taxon>
        <taxon>Ploima</taxon>
        <taxon>Brachionidae</taxon>
        <taxon>Brachionus</taxon>
    </lineage>
</organism>
<comment type="caution">
    <text evidence="1">The sequence shown here is derived from an EMBL/GenBank/DDBJ whole genome shotgun (WGS) entry which is preliminary data.</text>
</comment>
<reference evidence="1 2" key="1">
    <citation type="journal article" date="2018" name="Sci. Rep.">
        <title>Genomic signatures of local adaptation to the degree of environmental predictability in rotifers.</title>
        <authorList>
            <person name="Franch-Gras L."/>
            <person name="Hahn C."/>
            <person name="Garcia-Roger E.M."/>
            <person name="Carmona M.J."/>
            <person name="Serra M."/>
            <person name="Gomez A."/>
        </authorList>
    </citation>
    <scope>NUCLEOTIDE SEQUENCE [LARGE SCALE GENOMIC DNA]</scope>
    <source>
        <strain evidence="1">HYR1</strain>
    </source>
</reference>
<keyword evidence="2" id="KW-1185">Reference proteome</keyword>
<gene>
    <name evidence="1" type="ORF">BpHYR1_042009</name>
</gene>
<proteinExistence type="predicted"/>
<accession>A0A3M7PLK0</accession>
<dbReference type="AlphaFoldDB" id="A0A3M7PLK0"/>
<dbReference type="EMBL" id="REGN01009959">
    <property type="protein sequence ID" value="RNA00016.1"/>
    <property type="molecule type" value="Genomic_DNA"/>
</dbReference>
<evidence type="ECO:0000313" key="2">
    <source>
        <dbReference type="Proteomes" id="UP000276133"/>
    </source>
</evidence>
<protein>
    <submittedName>
        <fullName evidence="1">Uncharacterized protein</fullName>
    </submittedName>
</protein>
<sequence length="70" mass="7821">MNREKNVLCLASLFIREFQDSTLLLVLGKSFLTLSCKFQISIGKRDDIPALFLIKSKPFTTSSHGTKASD</sequence>